<name>A0A085PB29_ECOLX</name>
<evidence type="ECO:0000313" key="3">
    <source>
        <dbReference type="EMBL" id="EFM8157210.1"/>
    </source>
</evidence>
<comment type="caution">
    <text evidence="3">The sequence shown here is derived from an EMBL/GenBank/DDBJ whole genome shotgun (WGS) entry which is preliminary data.</text>
</comment>
<dbReference type="InterPro" id="IPR010657">
    <property type="entry name" value="ImpA_N"/>
</dbReference>
<dbReference type="RefSeq" id="WP_000146516.1">
    <property type="nucleotide sequence ID" value="NZ_CCVO01000051.1"/>
</dbReference>
<feature type="domain" description="ImpA N-terminal" evidence="1">
    <location>
        <begin position="33"/>
        <end position="138"/>
    </location>
</feature>
<reference evidence="2" key="1">
    <citation type="submission" date="2020-02" db="EMBL/GenBank/DDBJ databases">
        <authorList>
            <person name="Ashton P.M."/>
            <person name="Dallman T."/>
            <person name="Nair S."/>
            <person name="De Pinna E."/>
            <person name="Peters T."/>
            <person name="Grant K."/>
        </authorList>
    </citation>
    <scope>NUCLEOTIDE SEQUENCE</scope>
    <source>
        <strain evidence="2">93335</strain>
    </source>
</reference>
<dbReference type="Pfam" id="PF16989">
    <property type="entry name" value="T6SS_VasJ"/>
    <property type="match status" value="1"/>
</dbReference>
<proteinExistence type="predicted"/>
<dbReference type="NCBIfam" id="TIGR03362">
    <property type="entry name" value="VI_chp_7"/>
    <property type="match status" value="1"/>
</dbReference>
<dbReference type="AlphaFoldDB" id="A0A085PB29"/>
<dbReference type="EMBL" id="AATCLQ010000072">
    <property type="protein sequence ID" value="EFJ6484483.1"/>
    <property type="molecule type" value="Genomic_DNA"/>
</dbReference>
<dbReference type="EMBL" id="AATLZG010000056">
    <property type="protein sequence ID" value="EFM8157210.1"/>
    <property type="molecule type" value="Genomic_DNA"/>
</dbReference>
<organism evidence="3 4">
    <name type="scientific">Escherichia coli</name>
    <dbReference type="NCBI Taxonomy" id="562"/>
    <lineage>
        <taxon>Bacteria</taxon>
        <taxon>Pseudomonadati</taxon>
        <taxon>Pseudomonadota</taxon>
        <taxon>Gammaproteobacteria</taxon>
        <taxon>Enterobacterales</taxon>
        <taxon>Enterobacteriaceae</taxon>
        <taxon>Escherichia</taxon>
    </lineage>
</organism>
<protein>
    <submittedName>
        <fullName evidence="3">Type VI secretion system protein TssA</fullName>
    </submittedName>
</protein>
<dbReference type="Proteomes" id="UP000555763">
    <property type="component" value="Unassembled WGS sequence"/>
</dbReference>
<accession>A0A085PB29</accession>
<evidence type="ECO:0000259" key="1">
    <source>
        <dbReference type="Pfam" id="PF06812"/>
    </source>
</evidence>
<dbReference type="PANTHER" id="PTHR37024">
    <property type="entry name" value="TYPE VI SECRETION SYSTEM DUF2094 AND IMPA-RELATED DOMAIN PROTEIN"/>
    <property type="match status" value="1"/>
</dbReference>
<dbReference type="Pfam" id="PF06812">
    <property type="entry name" value="ImpA_N"/>
    <property type="match status" value="1"/>
</dbReference>
<dbReference type="InterPro" id="IPR017739">
    <property type="entry name" value="T6SS-assoc_VCA0119"/>
</dbReference>
<dbReference type="PANTHER" id="PTHR37024:SF5">
    <property type="entry name" value="IMPA N-TERMINAL DOMAIN-CONTAINING PROTEIN"/>
    <property type="match status" value="1"/>
</dbReference>
<evidence type="ECO:0000313" key="2">
    <source>
        <dbReference type="EMBL" id="EFJ6484483.1"/>
    </source>
</evidence>
<evidence type="ECO:0000313" key="4">
    <source>
        <dbReference type="Proteomes" id="UP000555763"/>
    </source>
</evidence>
<gene>
    <name evidence="3" type="primary">tssA</name>
    <name evidence="2" type="ORF">A2J79_004917</name>
    <name evidence="3" type="ORF">A5U30_004969</name>
</gene>
<sequence length="532" mass="58991">MASIHSLLSACQTTPRDVAEPAQVRIALWDKWLAPVTPDNPAGDDAGYDDDFQQMREEVNKLSGADAGIVSQLAEKLLTTRTKDIRVATWYIWARLRQDGEKGLADGLELLTGLLQRFGEHLHPQRSRARKAALEWLCSARILDSLSLYPEVVKADTLRIAGALWLAEQTFTDEASAPVLNGLYQALENRLMKAGGVDAVVPQEAAAPAPTVTSGSVMALSAITSGQELLSQARVLAKYLRDQPEGWLAAHRLMKSVRHDTLHQLPPLSADGRTRIAPPGPDRRASLKRLYLQQNWLSLLEQCDDMFARGASHLWLDLQWYIHQALLQTGKENYAAIIQYDLKGLLLRLPGLETLAFNDGMPFADDVTLSWIQQQVMECGERWAEEPSVTITAAPGDNDILSLEPEALQIADNEGTEAALSWLQARPGIQSDRSNWLLRLLMARVAEQTGKNDLALHLLVELDERATRLTLSQWEPELVFEVKARRLKLLRMKSAKTESDRVRLQPDMEHLLAGLIAIDAARAAVLCNPGSS</sequence>
<dbReference type="Proteomes" id="UP000711811">
    <property type="component" value="Unassembled WGS sequence"/>
</dbReference>
<reference evidence="3 4" key="2">
    <citation type="submission" date="2020-02" db="EMBL/GenBank/DDBJ databases">
        <authorList>
            <consortium name="PulseNet: The National Subtyping Network for Foodborne Disease Surveillance"/>
            <person name="Tarr C.L."/>
            <person name="Trees E."/>
            <person name="Katz L.S."/>
            <person name="Carleton-Romer H.A."/>
            <person name="Stroika S."/>
            <person name="Kucerova Z."/>
            <person name="Roache K.F."/>
            <person name="Sabol A.L."/>
            <person name="Besser J."/>
            <person name="Gerner-Smidt P."/>
        </authorList>
    </citation>
    <scope>NUCLEOTIDE SEQUENCE [LARGE SCALE GENOMIC DNA]</scope>
    <source>
        <strain evidence="3 4">PNUSAE002719</strain>
    </source>
</reference>